<dbReference type="SUPFAM" id="SSF53901">
    <property type="entry name" value="Thiolase-like"/>
    <property type="match status" value="1"/>
</dbReference>
<dbReference type="Gene3D" id="3.40.47.10">
    <property type="match status" value="1"/>
</dbReference>
<protein>
    <submittedName>
        <fullName evidence="2">Beta-ketoacyl synthase chain length factor</fullName>
    </submittedName>
</protein>
<name>A0ABP8LZT0_9BACT</name>
<evidence type="ECO:0000313" key="3">
    <source>
        <dbReference type="Proteomes" id="UP001501508"/>
    </source>
</evidence>
<keyword evidence="3" id="KW-1185">Reference proteome</keyword>
<gene>
    <name evidence="2" type="ORF">GCM10023091_26120</name>
</gene>
<accession>A0ABP8LZT0</accession>
<dbReference type="Proteomes" id="UP001501508">
    <property type="component" value="Unassembled WGS sequence"/>
</dbReference>
<comment type="caution">
    <text evidence="2">The sequence shown here is derived from an EMBL/GenBank/DDBJ whole genome shotgun (WGS) entry which is preliminary data.</text>
</comment>
<evidence type="ECO:0000313" key="2">
    <source>
        <dbReference type="EMBL" id="GAA4441204.1"/>
    </source>
</evidence>
<reference evidence="3" key="1">
    <citation type="journal article" date="2019" name="Int. J. Syst. Evol. Microbiol.">
        <title>The Global Catalogue of Microorganisms (GCM) 10K type strain sequencing project: providing services to taxonomists for standard genome sequencing and annotation.</title>
        <authorList>
            <consortium name="The Broad Institute Genomics Platform"/>
            <consortium name="The Broad Institute Genome Sequencing Center for Infectious Disease"/>
            <person name="Wu L."/>
            <person name="Ma J."/>
        </authorList>
    </citation>
    <scope>NUCLEOTIDE SEQUENCE [LARGE SCALE GENOMIC DNA]</scope>
    <source>
        <strain evidence="3">JCM 31920</strain>
    </source>
</reference>
<organism evidence="2 3">
    <name type="scientific">Ravibacter arvi</name>
    <dbReference type="NCBI Taxonomy" id="2051041"/>
    <lineage>
        <taxon>Bacteria</taxon>
        <taxon>Pseudomonadati</taxon>
        <taxon>Bacteroidota</taxon>
        <taxon>Cytophagia</taxon>
        <taxon>Cytophagales</taxon>
        <taxon>Spirosomataceae</taxon>
        <taxon>Ravibacter</taxon>
    </lineage>
</organism>
<feature type="domain" description="Beta-ketoacyl synthase-like N-terminal" evidence="1">
    <location>
        <begin position="40"/>
        <end position="189"/>
    </location>
</feature>
<dbReference type="Pfam" id="PF13723">
    <property type="entry name" value="Ketoacyl-synt_2"/>
    <property type="match status" value="1"/>
</dbReference>
<proteinExistence type="predicted"/>
<sequence>MPVYINAASTISHQPTFGVPGFSSRLAALTGENELVQPSYKAFIDPVLLRRMSAILRMGVACSKDALTQAGGLEPGAIIVGTGLGCLQDTEKFLNNFLSLEGLIPPTAFILSTHNTIAGQISLSLGCHAYNITHTQNSVSFEMALIDALMKIAEDGQEVLVGAADEHIPFLDQVASEWGYSGVPLASGVSFCVLSPTANANSLAEVPAVSVEVGAKKDDYPKFLEQFLERNQVQWKDIALVLGSHDRISEWAGEKADFVNYLSLSGLYPTASAFAFHYGADFLHSAREKGSVLIVNTVNPGNLGLVLLKPIEA</sequence>
<dbReference type="InterPro" id="IPR014030">
    <property type="entry name" value="Ketoacyl_synth_N"/>
</dbReference>
<dbReference type="InterPro" id="IPR016039">
    <property type="entry name" value="Thiolase-like"/>
</dbReference>
<dbReference type="RefSeq" id="WP_345029827.1">
    <property type="nucleotide sequence ID" value="NZ_BAABEY010000025.1"/>
</dbReference>
<evidence type="ECO:0000259" key="1">
    <source>
        <dbReference type="Pfam" id="PF13723"/>
    </source>
</evidence>
<dbReference type="EMBL" id="BAABEY010000025">
    <property type="protein sequence ID" value="GAA4441204.1"/>
    <property type="molecule type" value="Genomic_DNA"/>
</dbReference>